<proteinExistence type="predicted"/>
<dbReference type="EMBL" id="NHOQ01002757">
    <property type="protein sequence ID" value="PWA14744.1"/>
    <property type="molecule type" value="Genomic_DNA"/>
</dbReference>
<keyword evidence="3" id="KW-1185">Reference proteome</keyword>
<dbReference type="Proteomes" id="UP000250572">
    <property type="component" value="Unassembled WGS sequence"/>
</dbReference>
<evidence type="ECO:0000256" key="1">
    <source>
        <dbReference type="SAM" id="MobiDB-lite"/>
    </source>
</evidence>
<protein>
    <submittedName>
        <fullName evidence="2">Uncharacterized protein</fullName>
    </submittedName>
</protein>
<organism evidence="2 3">
    <name type="scientific">Gambusia affinis</name>
    <name type="common">Western mosquitofish</name>
    <name type="synonym">Heterandria affinis</name>
    <dbReference type="NCBI Taxonomy" id="33528"/>
    <lineage>
        <taxon>Eukaryota</taxon>
        <taxon>Metazoa</taxon>
        <taxon>Chordata</taxon>
        <taxon>Craniata</taxon>
        <taxon>Vertebrata</taxon>
        <taxon>Euteleostomi</taxon>
        <taxon>Actinopterygii</taxon>
        <taxon>Neopterygii</taxon>
        <taxon>Teleostei</taxon>
        <taxon>Neoteleostei</taxon>
        <taxon>Acanthomorphata</taxon>
        <taxon>Ovalentaria</taxon>
        <taxon>Atherinomorphae</taxon>
        <taxon>Cyprinodontiformes</taxon>
        <taxon>Poeciliidae</taxon>
        <taxon>Poeciliinae</taxon>
        <taxon>Gambusia</taxon>
    </lineage>
</organism>
<feature type="region of interest" description="Disordered" evidence="1">
    <location>
        <begin position="65"/>
        <end position="85"/>
    </location>
</feature>
<gene>
    <name evidence="2" type="ORF">CCH79_00014540</name>
</gene>
<sequence length="85" mass="9614">MFLVPGAEVKPTIRCRQKISREPHSGRLCTARRGTRPIDVQPWFLIRPLLCAQLKGLNAAAADLAAPQPDVGSNHPERLHRRYHR</sequence>
<evidence type="ECO:0000313" key="2">
    <source>
        <dbReference type="EMBL" id="PWA14744.1"/>
    </source>
</evidence>
<dbReference type="AlphaFoldDB" id="A0A315V735"/>
<evidence type="ECO:0000313" key="3">
    <source>
        <dbReference type="Proteomes" id="UP000250572"/>
    </source>
</evidence>
<comment type="caution">
    <text evidence="2">The sequence shown here is derived from an EMBL/GenBank/DDBJ whole genome shotgun (WGS) entry which is preliminary data.</text>
</comment>
<reference evidence="2 3" key="1">
    <citation type="journal article" date="2018" name="G3 (Bethesda)">
        <title>A High-Quality Reference Genome for the Invasive Mosquitofish Gambusia affinis Using a Chicago Library.</title>
        <authorList>
            <person name="Hoffberg S.L."/>
            <person name="Troendle N.J."/>
            <person name="Glenn T.C."/>
            <person name="Mahmud O."/>
            <person name="Louha S."/>
            <person name="Chalopin D."/>
            <person name="Bennetzen J.L."/>
            <person name="Mauricio R."/>
        </authorList>
    </citation>
    <scope>NUCLEOTIDE SEQUENCE [LARGE SCALE GENOMIC DNA]</scope>
    <source>
        <strain evidence="2">NE01/NJP1002.9</strain>
        <tissue evidence="2">Muscle</tissue>
    </source>
</reference>
<accession>A0A315V735</accession>
<name>A0A315V735_GAMAF</name>